<dbReference type="EMBL" id="JAHRIP010076910">
    <property type="protein sequence ID" value="MEQ2311456.1"/>
    <property type="molecule type" value="Genomic_DNA"/>
</dbReference>
<feature type="region of interest" description="Disordered" evidence="1">
    <location>
        <begin position="23"/>
        <end position="43"/>
    </location>
</feature>
<reference evidence="2 3" key="1">
    <citation type="submission" date="2021-06" db="EMBL/GenBank/DDBJ databases">
        <authorList>
            <person name="Palmer J.M."/>
        </authorList>
    </citation>
    <scope>NUCLEOTIDE SEQUENCE [LARGE SCALE GENOMIC DNA]</scope>
    <source>
        <strain evidence="2 3">AS_MEX2019</strain>
        <tissue evidence="2">Muscle</tissue>
    </source>
</reference>
<organism evidence="2 3">
    <name type="scientific">Ameca splendens</name>
    <dbReference type="NCBI Taxonomy" id="208324"/>
    <lineage>
        <taxon>Eukaryota</taxon>
        <taxon>Metazoa</taxon>
        <taxon>Chordata</taxon>
        <taxon>Craniata</taxon>
        <taxon>Vertebrata</taxon>
        <taxon>Euteleostomi</taxon>
        <taxon>Actinopterygii</taxon>
        <taxon>Neopterygii</taxon>
        <taxon>Teleostei</taxon>
        <taxon>Neoteleostei</taxon>
        <taxon>Acanthomorphata</taxon>
        <taxon>Ovalentaria</taxon>
        <taxon>Atherinomorphae</taxon>
        <taxon>Cyprinodontiformes</taxon>
        <taxon>Goodeidae</taxon>
        <taxon>Ameca</taxon>
    </lineage>
</organism>
<gene>
    <name evidence="2" type="ORF">AMECASPLE_020233</name>
</gene>
<evidence type="ECO:0000313" key="3">
    <source>
        <dbReference type="Proteomes" id="UP001469553"/>
    </source>
</evidence>
<sequence length="108" mass="12480">MLLPYWVTVELAPISGVYGRESGYNTGQHRDTQDKQGCTPKGNRERPINLTVMFLDCGSWSTRREPTYARGEHANSMYTNSRTQDLLSATQHWYQLRHRVALVKTCFQ</sequence>
<comment type="caution">
    <text evidence="2">The sequence shown here is derived from an EMBL/GenBank/DDBJ whole genome shotgun (WGS) entry which is preliminary data.</text>
</comment>
<proteinExistence type="predicted"/>
<name>A0ABV0ZZH2_9TELE</name>
<protein>
    <submittedName>
        <fullName evidence="2">Uncharacterized protein</fullName>
    </submittedName>
</protein>
<evidence type="ECO:0000313" key="2">
    <source>
        <dbReference type="EMBL" id="MEQ2311456.1"/>
    </source>
</evidence>
<dbReference type="Proteomes" id="UP001469553">
    <property type="component" value="Unassembled WGS sequence"/>
</dbReference>
<keyword evidence="3" id="KW-1185">Reference proteome</keyword>
<evidence type="ECO:0000256" key="1">
    <source>
        <dbReference type="SAM" id="MobiDB-lite"/>
    </source>
</evidence>
<accession>A0ABV0ZZH2</accession>